<dbReference type="Pfam" id="PF01369">
    <property type="entry name" value="Sec7"/>
    <property type="match status" value="1"/>
</dbReference>
<name>A0A5A8CV86_CAFRO</name>
<feature type="region of interest" description="Disordered" evidence="1">
    <location>
        <begin position="2337"/>
        <end position="2358"/>
    </location>
</feature>
<comment type="caution">
    <text evidence="3">The sequence shown here is derived from an EMBL/GenBank/DDBJ whole genome shotgun (WGS) entry which is preliminary data.</text>
</comment>
<feature type="region of interest" description="Disordered" evidence="1">
    <location>
        <begin position="1003"/>
        <end position="1161"/>
    </location>
</feature>
<proteinExistence type="predicted"/>
<feature type="compositionally biased region" description="Gly residues" evidence="1">
    <location>
        <begin position="1692"/>
        <end position="1702"/>
    </location>
</feature>
<dbReference type="SUPFAM" id="SSF48425">
    <property type="entry name" value="Sec7 domain"/>
    <property type="match status" value="1"/>
</dbReference>
<feature type="region of interest" description="Disordered" evidence="1">
    <location>
        <begin position="2378"/>
        <end position="2405"/>
    </location>
</feature>
<keyword evidence="4" id="KW-1185">Reference proteome</keyword>
<feature type="region of interest" description="Disordered" evidence="1">
    <location>
        <begin position="1626"/>
        <end position="1740"/>
    </location>
</feature>
<feature type="compositionally biased region" description="Low complexity" evidence="1">
    <location>
        <begin position="2337"/>
        <end position="2349"/>
    </location>
</feature>
<feature type="compositionally biased region" description="Acidic residues" evidence="1">
    <location>
        <begin position="1713"/>
        <end position="1730"/>
    </location>
</feature>
<feature type="compositionally biased region" description="Polar residues" evidence="1">
    <location>
        <begin position="1308"/>
        <end position="1324"/>
    </location>
</feature>
<reference evidence="3 4" key="1">
    <citation type="submission" date="2019-07" db="EMBL/GenBank/DDBJ databases">
        <title>Genomes of Cafeteria roenbergensis.</title>
        <authorList>
            <person name="Fischer M.G."/>
            <person name="Hackl T."/>
            <person name="Roman M."/>
        </authorList>
    </citation>
    <scope>NUCLEOTIDE SEQUENCE [LARGE SCALE GENOMIC DNA]</scope>
    <source>
        <strain evidence="3 4">BVI</strain>
    </source>
</reference>
<feature type="compositionally biased region" description="Gly residues" evidence="1">
    <location>
        <begin position="235"/>
        <end position="248"/>
    </location>
</feature>
<feature type="compositionally biased region" description="Low complexity" evidence="1">
    <location>
        <begin position="809"/>
        <end position="818"/>
    </location>
</feature>
<dbReference type="GO" id="GO:0032012">
    <property type="term" value="P:regulation of ARF protein signal transduction"/>
    <property type="evidence" value="ECO:0007669"/>
    <property type="project" value="InterPro"/>
</dbReference>
<dbReference type="GO" id="GO:0005085">
    <property type="term" value="F:guanyl-nucleotide exchange factor activity"/>
    <property type="evidence" value="ECO:0007669"/>
    <property type="project" value="InterPro"/>
</dbReference>
<dbReference type="InterPro" id="IPR023394">
    <property type="entry name" value="Sec7_C_sf"/>
</dbReference>
<feature type="domain" description="SEC7" evidence="2">
    <location>
        <begin position="603"/>
        <end position="789"/>
    </location>
</feature>
<dbReference type="EMBL" id="VLTN01000004">
    <property type="protein sequence ID" value="KAA0156354.1"/>
    <property type="molecule type" value="Genomic_DNA"/>
</dbReference>
<protein>
    <recommendedName>
        <fullName evidence="2">SEC7 domain-containing protein</fullName>
    </recommendedName>
</protein>
<dbReference type="Proteomes" id="UP000323011">
    <property type="component" value="Unassembled WGS sequence"/>
</dbReference>
<dbReference type="Gene3D" id="1.10.1000.11">
    <property type="entry name" value="Arf Nucleotide-binding Site Opener,domain 2"/>
    <property type="match status" value="1"/>
</dbReference>
<evidence type="ECO:0000256" key="1">
    <source>
        <dbReference type="SAM" id="MobiDB-lite"/>
    </source>
</evidence>
<dbReference type="PROSITE" id="PS50190">
    <property type="entry name" value="SEC7"/>
    <property type="match status" value="1"/>
</dbReference>
<evidence type="ECO:0000313" key="3">
    <source>
        <dbReference type="EMBL" id="KAA0156354.1"/>
    </source>
</evidence>
<dbReference type="CDD" id="cd00171">
    <property type="entry name" value="Sec7"/>
    <property type="match status" value="1"/>
</dbReference>
<feature type="region of interest" description="Disordered" evidence="1">
    <location>
        <begin position="1298"/>
        <end position="1346"/>
    </location>
</feature>
<dbReference type="GO" id="GO:0005737">
    <property type="term" value="C:cytoplasm"/>
    <property type="evidence" value="ECO:0007669"/>
    <property type="project" value="UniProtKB-ARBA"/>
</dbReference>
<dbReference type="Gene3D" id="1.10.220.20">
    <property type="match status" value="1"/>
</dbReference>
<dbReference type="OMA" id="RICAQPR"/>
<dbReference type="GO" id="GO:0016192">
    <property type="term" value="P:vesicle-mediated transport"/>
    <property type="evidence" value="ECO:0007669"/>
    <property type="project" value="UniProtKB-ARBA"/>
</dbReference>
<feature type="compositionally biased region" description="Low complexity" evidence="1">
    <location>
        <begin position="1873"/>
        <end position="1885"/>
    </location>
</feature>
<evidence type="ECO:0000259" key="2">
    <source>
        <dbReference type="PROSITE" id="PS50190"/>
    </source>
</evidence>
<gene>
    <name evidence="3" type="ORF">FNF29_01147</name>
</gene>
<dbReference type="InterPro" id="IPR032691">
    <property type="entry name" value="Mon2/Sec7/BIG1-like_HUS"/>
</dbReference>
<dbReference type="InterPro" id="IPR035999">
    <property type="entry name" value="Sec7_dom_sf"/>
</dbReference>
<feature type="compositionally biased region" description="Low complexity" evidence="1">
    <location>
        <begin position="1010"/>
        <end position="1031"/>
    </location>
</feature>
<evidence type="ECO:0000313" key="4">
    <source>
        <dbReference type="Proteomes" id="UP000323011"/>
    </source>
</evidence>
<feature type="region of interest" description="Disordered" evidence="1">
    <location>
        <begin position="1376"/>
        <end position="1404"/>
    </location>
</feature>
<feature type="compositionally biased region" description="Low complexity" evidence="1">
    <location>
        <begin position="1126"/>
        <end position="1148"/>
    </location>
</feature>
<dbReference type="SMART" id="SM00222">
    <property type="entry name" value="Sec7"/>
    <property type="match status" value="1"/>
</dbReference>
<sequence>MLSNAVSCVKGEVHNVVSMLRLSGRWGSSSRFEREVPLEAESVLMREFKGVQDGLQGIQDLGSVDCLWYLKPFLETIVSEQASGPITGTALASVNKFLLYGFLRPEAPRAREAIVAVARAATRCKFESSSVREDETTLIQILEILRNCIRCPAGPLLTDEAVWDMCGSAFRISRFENASHLLHRSAESTLAHLVLTIFTRVPDIADEVEDREAADAAAAAAAPAPLVAVGGGGGGGGAAGGGAAGGGAAAPAAEELAGPAGPAAPPARPRATPSRAQPAGSTGKADSTVWKSLDLASVPRREAPYGERALVKLLSWLSSLTEPASQPAHTRVLGLRLVNMVLESAGADMGRLPALVHVATAELCRNLVQNSRTTEPAVLALTFRVVYSLFASLTPYLKVPLEVFFVSVHLSLADSRDAPPENRELALEALIEFARDGELMADIFVNYDCGVRCSNLFEILTGTLARNAVPGPGERLNSLHVLALEGVLAVLESLARRCELAARVRAGSLPLDAASEAADSVGDGEHSECGGASTPFGAAAASVASRDVVALRERRQLKRRFALAAARFNAEGGSHDEGESGWLRYAHELGVLPVPESSLPPTFGAGPGSCPAPLAPAEASDDAAVTALDGEISPADVAQFLRTCPGLDRGFIGQYIASNLDRRKPRTIFQTEVRRHFVSSFDFRGLPIVTALRTFLEAFRLPGEAQMIERLMEDFAAHLFEQAPGDYADKDAIFVFSFSIIMLTTDAHNDQVTKKMTLQDFVRNNRGINGGNNLPESLIAEVYADIQNRPLSLHADAAEVGRDGPSEHAAGGAAAAPGDAGGDLNSGQPGRSAPSAATTAGGAAPGGKAGKSGFAGHSAAGAGGKGGPSDAAAAKAAAAAAREERLAALGQHWDGVLRRQRRVGEFAMGQAPAGAHEGEMLSIIGTGALAAIASACDSTSSEATLRRALEGFVHLAQAASLQGQLPLLDRTIAAAAGFVKRAVRSAASLDAWVVPAPAAVPMTFSRPRTVPSGSSRARSPGRLLRASSRSRSAGRVRRIGSNSSGEFGAAPPSAEGFAVGASRDGVPGAPVGSGLEGRPPAEAASVVDRAQSSPLVAATRPGTPPFPGTSRPSRDGAAAPVSGRHSGTATAALPAPGGASAASHASASRFDEQTGLPWAAPPTAPGSFTLRRAILAVRTMLQLLATHRTSVCAAWPDVLDAIADLQAVDALPADLFASAGATALKARLAGGVIGFPASRPQPGAASSLARTASSASDAAASTAAAAVAGSVTATPALSAGAAALAAGSAQGAAAGRGQPARDALASKQAANVTQSPTAAGTSSLGIAGGFEDIEAPDGRRLPSARFEGTEVADGRVARAAMMLRRPSDRLALLAGASRSPHRRSRGASMEFGSAAQATGSGDPLAGVPKGTVAAARRSAAALAVALAWVGGACPAGVAATAMSMRDRRFAAAWVRFARQVAGERATARRTAMLCGSAADGWSVASEVRPWDSVEQRALMALAGLRALAPRAAETAAAVMAAELGARAPQSKVPSEAAGLARWLPGENGQRAASRAAKLLQRAEAVAAAVVLLPDDADAKEDAERLAEDLLPPLSNARWPTAAAGGVPLGARGVGVTSASPVAAVEGTDGTASAAPARHGPASAHGAGARSAAALPPISPGDDLDGVIGTRMEPASARGAVDLSEDSDSSGQLLGGGLAGGSDAGSDGAAAAAADDEDDDDDDSSDVDDVADGSAAAPRARGKSMAWGAVDVLAGRRDGGRSRRRRAGLFSLLFGSDAHGAQSQQRRSVNAAVAASIAAECSRPAHALGALLAPGSLEAAALGDTADAGDTLPDGPLAALIAAAARAALHGAAAATRRSRVGRQSRDDDDSIGSDDASPTSSSSDGRLGDDRSSGSLSTAVLSLEMLGQAALRPGGACRPDLNRRIRLRWRPRPSAGGKDERAGLEAGAEGDAEESDAAAAEALVECVCVPALAAVAALSDGALAIVAPRVASGVGMVMQAASGFVVSPALWHLSWDILGRCRRSFFAGPAVWQAATLAADSAESCGPHSAARAVRFFAPLMSSAAPEAFVASAAAWIAMSADRRLARRAQADPRDVASMAAAFSGAGAARGMPFYAEVAARALSSDVPAMRRLVSEESSRTLHRMLDSLKAAQRRAESPPAAPAGSAADWQPAWGLLLQASSWALQAAANSSARWFSRADGLDSSPRRPSENALAAEARLAWAHAHDALSLVKAVAEAVDNVAAGVSGSAVGTASLTGPLIHLVSSLLDSGSDAAAAGAPPHWWLAILPGGSDLAAEAVSLCCRAVLSALRADATDSRAPDMWLGLLRALASDAADLPSAPASPEASDAVHAPESVQEAAEQGLKNVLMVAAADGLLEPSTDSSEGAGGAGSSGRGTLCSQPDCW</sequence>
<dbReference type="Pfam" id="PF12783">
    <property type="entry name" value="Sec7-like_HUS"/>
    <property type="match status" value="1"/>
</dbReference>
<dbReference type="InterPro" id="IPR000904">
    <property type="entry name" value="Sec7_dom"/>
</dbReference>
<dbReference type="GO" id="GO:0012505">
    <property type="term" value="C:endomembrane system"/>
    <property type="evidence" value="ECO:0007669"/>
    <property type="project" value="UniProtKB-ARBA"/>
</dbReference>
<accession>A0A5A8CV86</accession>
<dbReference type="PANTHER" id="PTHR10663">
    <property type="entry name" value="GUANYL-NUCLEOTIDE EXCHANGE FACTOR"/>
    <property type="match status" value="1"/>
</dbReference>
<organism evidence="3 4">
    <name type="scientific">Cafeteria roenbergensis</name>
    <name type="common">Marine flagellate</name>
    <dbReference type="NCBI Taxonomy" id="33653"/>
    <lineage>
        <taxon>Eukaryota</taxon>
        <taxon>Sar</taxon>
        <taxon>Stramenopiles</taxon>
        <taxon>Bigyra</taxon>
        <taxon>Opalozoa</taxon>
        <taxon>Bicosoecida</taxon>
        <taxon>Cafeteriaceae</taxon>
        <taxon>Cafeteria</taxon>
    </lineage>
</organism>
<feature type="compositionally biased region" description="Low complexity" evidence="1">
    <location>
        <begin position="249"/>
        <end position="261"/>
    </location>
</feature>
<feature type="compositionally biased region" description="Low complexity" evidence="1">
    <location>
        <begin position="829"/>
        <end position="842"/>
    </location>
</feature>
<feature type="region of interest" description="Disordered" evidence="1">
    <location>
        <begin position="1852"/>
        <end position="1893"/>
    </location>
</feature>
<feature type="compositionally biased region" description="Low complexity" evidence="1">
    <location>
        <begin position="1631"/>
        <end position="1653"/>
    </location>
</feature>
<dbReference type="PANTHER" id="PTHR10663:SF388">
    <property type="entry name" value="GOLGI-SPECIFIC BREFELDIN A-RESISTANCE GUANINE NUCLEOTIDE EXCHANGE FACTOR 1"/>
    <property type="match status" value="1"/>
</dbReference>
<dbReference type="FunFam" id="1.10.1000.11:FF:000002">
    <property type="entry name" value="Cytohesin 1"/>
    <property type="match status" value="1"/>
</dbReference>
<feature type="region of interest" description="Disordered" evidence="1">
    <location>
        <begin position="801"/>
        <end position="850"/>
    </location>
</feature>
<feature type="compositionally biased region" description="Low complexity" evidence="1">
    <location>
        <begin position="1703"/>
        <end position="1712"/>
    </location>
</feature>
<feature type="region of interest" description="Disordered" evidence="1">
    <location>
        <begin position="235"/>
        <end position="286"/>
    </location>
</feature>
<feature type="region of interest" description="Disordered" evidence="1">
    <location>
        <begin position="1928"/>
        <end position="1952"/>
    </location>
</feature>